<evidence type="ECO:0000313" key="2">
    <source>
        <dbReference type="EMBL" id="PNQ96407.1"/>
    </source>
</evidence>
<dbReference type="EMBL" id="POWG01000031">
    <property type="protein sequence ID" value="PNQ96407.1"/>
    <property type="molecule type" value="Genomic_DNA"/>
</dbReference>
<reference evidence="1 3" key="1">
    <citation type="journal article" date="2014" name="Genome Announc.">
        <title>Complete Genome Sequence of the Model Rhizosphere Strain Azospirillum brasilense Az39, Successfully Applied in Agriculture.</title>
        <authorList>
            <person name="Rivera D."/>
            <person name="Revale S."/>
            <person name="Molina R."/>
            <person name="Gualpa J."/>
            <person name="Puente M."/>
            <person name="Maroniche G."/>
            <person name="Paris G."/>
            <person name="Baker D."/>
            <person name="Clavijo B."/>
            <person name="McLay K."/>
            <person name="Spaepen S."/>
            <person name="Perticari A."/>
            <person name="Vazquez M."/>
            <person name="Wisniewski-Dye F."/>
            <person name="Watkins C."/>
            <person name="Martinez-Abarca F."/>
            <person name="Vanderleyden J."/>
            <person name="Cassan F."/>
        </authorList>
    </citation>
    <scope>NUCLEOTIDE SEQUENCE [LARGE SCALE GENOMIC DNA]</scope>
    <source>
        <strain evidence="1 3">Az39</strain>
    </source>
</reference>
<proteinExistence type="predicted"/>
<organism evidence="1 3">
    <name type="scientific">Azospirillum argentinense</name>
    <dbReference type="NCBI Taxonomy" id="2970906"/>
    <lineage>
        <taxon>Bacteria</taxon>
        <taxon>Pseudomonadati</taxon>
        <taxon>Pseudomonadota</taxon>
        <taxon>Alphaproteobacteria</taxon>
        <taxon>Rhodospirillales</taxon>
        <taxon>Azospirillaceae</taxon>
        <taxon>Azospirillum</taxon>
    </lineage>
</organism>
<evidence type="ECO:0000313" key="3">
    <source>
        <dbReference type="Proteomes" id="UP000027186"/>
    </source>
</evidence>
<dbReference type="AlphaFoldDB" id="A0A060DM38"/>
<accession>A0A2K1FV41</accession>
<dbReference type="Proteomes" id="UP000236268">
    <property type="component" value="Unassembled WGS sequence"/>
</dbReference>
<name>A0A060DM38_9PROT</name>
<gene>
    <name evidence="1" type="ORF">ABAZ39_07700</name>
    <name evidence="2" type="ORF">C1S70_23980</name>
</gene>
<dbReference type="EMBL" id="CP007793">
    <property type="protein sequence ID" value="AIB11884.1"/>
    <property type="molecule type" value="Genomic_DNA"/>
</dbReference>
<dbReference type="Proteomes" id="UP000027186">
    <property type="component" value="Chromosome"/>
</dbReference>
<accession>A0A060DM38</accession>
<sequence>MADSDDSTALPALSHPALGPGFVRLPVRTDSPGLRDLDVLTAPLAHWDRVPEAGAVRAMAAAKERLQQLEPRCLGDAVALLMTVTVAGGDCTPPETVAMITRSVAFLTADVPHLRRPELEHLVLAYAMHMHR</sequence>
<evidence type="ECO:0000313" key="1">
    <source>
        <dbReference type="EMBL" id="AIB11884.1"/>
    </source>
</evidence>
<protein>
    <submittedName>
        <fullName evidence="1">Uncharacterized protein</fullName>
    </submittedName>
</protein>
<dbReference type="KEGG" id="abq:ABAZ39_07700"/>
<dbReference type="RefSeq" id="WP_038528154.1">
    <property type="nucleotide sequence ID" value="NZ_CP007793.1"/>
</dbReference>
<reference evidence="2 4" key="2">
    <citation type="submission" date="2018-01" db="EMBL/GenBank/DDBJ databases">
        <title>Whole genome sequence of Azospirillum brasilense REC3 isolated from strawberry roots.</title>
        <authorList>
            <person name="Fontana C.A."/>
            <person name="Salazar S.M."/>
            <person name="Bassi D."/>
            <person name="Puglisi E."/>
            <person name="Lovaisa N.C."/>
            <person name="Toffoli L.M."/>
            <person name="Pedraza R."/>
            <person name="Cocconcelli P.S."/>
        </authorList>
    </citation>
    <scope>NUCLEOTIDE SEQUENCE [LARGE SCALE GENOMIC DNA]</scope>
    <source>
        <strain evidence="2 4">REC3</strain>
    </source>
</reference>
<evidence type="ECO:0000313" key="4">
    <source>
        <dbReference type="Proteomes" id="UP000236268"/>
    </source>
</evidence>